<dbReference type="PRINTS" id="PR00502">
    <property type="entry name" value="NUDIXFAMILY"/>
</dbReference>
<gene>
    <name evidence="5" type="ORF">OF850_00350</name>
</gene>
<dbReference type="EMBL" id="JAPFQI010000001">
    <property type="protein sequence ID" value="MCW8084064.1"/>
    <property type="molecule type" value="Genomic_DNA"/>
</dbReference>
<accession>A0ABT3NPI4</accession>
<comment type="cofactor">
    <cofactor evidence="1">
        <name>Mg(2+)</name>
        <dbReference type="ChEBI" id="CHEBI:18420"/>
    </cofactor>
</comment>
<evidence type="ECO:0000256" key="3">
    <source>
        <dbReference type="RuleBase" id="RU003476"/>
    </source>
</evidence>
<protein>
    <submittedName>
        <fullName evidence="5">NUDIX hydrolase</fullName>
    </submittedName>
</protein>
<dbReference type="PROSITE" id="PS00893">
    <property type="entry name" value="NUDIX_BOX"/>
    <property type="match status" value="1"/>
</dbReference>
<reference evidence="5 6" key="1">
    <citation type="submission" date="2022-10" db="EMBL/GenBank/DDBJ databases">
        <title>Roseococcus glaciei nov., sp. nov., isolated from glacier.</title>
        <authorList>
            <person name="Liu Q."/>
            <person name="Xin Y.-H."/>
        </authorList>
    </citation>
    <scope>NUCLEOTIDE SEQUENCE [LARGE SCALE GENOMIC DNA]</scope>
    <source>
        <strain evidence="5 6">MDT2-1-1</strain>
    </source>
</reference>
<dbReference type="SUPFAM" id="SSF55811">
    <property type="entry name" value="Nudix"/>
    <property type="match status" value="1"/>
</dbReference>
<dbReference type="PANTHER" id="PTHR43736:SF1">
    <property type="entry name" value="DIHYDRONEOPTERIN TRIPHOSPHATE DIPHOSPHATASE"/>
    <property type="match status" value="1"/>
</dbReference>
<evidence type="ECO:0000313" key="5">
    <source>
        <dbReference type="EMBL" id="MCW8084064.1"/>
    </source>
</evidence>
<evidence type="ECO:0000259" key="4">
    <source>
        <dbReference type="PROSITE" id="PS51462"/>
    </source>
</evidence>
<evidence type="ECO:0000256" key="2">
    <source>
        <dbReference type="ARBA" id="ARBA00022801"/>
    </source>
</evidence>
<name>A0ABT3NPI4_9PROT</name>
<keyword evidence="2 3" id="KW-0378">Hydrolase</keyword>
<sequence>MSDSREYPDRPWIGIGVIAFRGGSVLLVRRARPPRMGAWSLPGGAQHVGEGAQDAARRELREEAGIEVGPLLLADVIDSVTRDEEGRVRFHYTIVDFCGEYLSGDTVAGDDAAEVQWAPLDALDPFDLTPEARAVIALSRRRLDEARPKPQ</sequence>
<dbReference type="InterPro" id="IPR000086">
    <property type="entry name" value="NUDIX_hydrolase_dom"/>
</dbReference>
<comment type="similarity">
    <text evidence="3">Belongs to the Nudix hydrolase family.</text>
</comment>
<dbReference type="Proteomes" id="UP001526430">
    <property type="component" value="Unassembled WGS sequence"/>
</dbReference>
<dbReference type="GO" id="GO:0016787">
    <property type="term" value="F:hydrolase activity"/>
    <property type="evidence" value="ECO:0007669"/>
    <property type="project" value="UniProtKB-KW"/>
</dbReference>
<dbReference type="PROSITE" id="PS51462">
    <property type="entry name" value="NUDIX"/>
    <property type="match status" value="1"/>
</dbReference>
<dbReference type="InterPro" id="IPR020476">
    <property type="entry name" value="Nudix_hydrolase"/>
</dbReference>
<proteinExistence type="inferred from homology"/>
<evidence type="ECO:0000256" key="1">
    <source>
        <dbReference type="ARBA" id="ARBA00001946"/>
    </source>
</evidence>
<dbReference type="Gene3D" id="3.90.79.10">
    <property type="entry name" value="Nucleoside Triphosphate Pyrophosphohydrolase"/>
    <property type="match status" value="1"/>
</dbReference>
<organism evidence="5 6">
    <name type="scientific">Sabulicella glaciei</name>
    <dbReference type="NCBI Taxonomy" id="2984948"/>
    <lineage>
        <taxon>Bacteria</taxon>
        <taxon>Pseudomonadati</taxon>
        <taxon>Pseudomonadota</taxon>
        <taxon>Alphaproteobacteria</taxon>
        <taxon>Acetobacterales</taxon>
        <taxon>Acetobacteraceae</taxon>
        <taxon>Sabulicella</taxon>
    </lineage>
</organism>
<evidence type="ECO:0000313" key="6">
    <source>
        <dbReference type="Proteomes" id="UP001526430"/>
    </source>
</evidence>
<dbReference type="RefSeq" id="WP_301587677.1">
    <property type="nucleotide sequence ID" value="NZ_JAPFQI010000001.1"/>
</dbReference>
<dbReference type="PANTHER" id="PTHR43736">
    <property type="entry name" value="ADP-RIBOSE PYROPHOSPHATASE"/>
    <property type="match status" value="1"/>
</dbReference>
<feature type="domain" description="Nudix hydrolase" evidence="4">
    <location>
        <begin position="8"/>
        <end position="142"/>
    </location>
</feature>
<dbReference type="InterPro" id="IPR020084">
    <property type="entry name" value="NUDIX_hydrolase_CS"/>
</dbReference>
<comment type="caution">
    <text evidence="5">The sequence shown here is derived from an EMBL/GenBank/DDBJ whole genome shotgun (WGS) entry which is preliminary data.</text>
</comment>
<dbReference type="InterPro" id="IPR015797">
    <property type="entry name" value="NUDIX_hydrolase-like_dom_sf"/>
</dbReference>
<keyword evidence="6" id="KW-1185">Reference proteome</keyword>
<dbReference type="CDD" id="cd04673">
    <property type="entry name" value="NUDIX_ADPRase"/>
    <property type="match status" value="1"/>
</dbReference>
<dbReference type="Pfam" id="PF00293">
    <property type="entry name" value="NUDIX"/>
    <property type="match status" value="1"/>
</dbReference>